<keyword evidence="2" id="KW-1003">Cell membrane</keyword>
<gene>
    <name evidence="8" type="primary">eamA</name>
    <name evidence="8" type="ORF">NCTC13443_03753</name>
</gene>
<organism evidence="8 9">
    <name type="scientific">Klebsiella pneumoniae</name>
    <dbReference type="NCBI Taxonomy" id="573"/>
    <lineage>
        <taxon>Bacteria</taxon>
        <taxon>Pseudomonadati</taxon>
        <taxon>Pseudomonadota</taxon>
        <taxon>Gammaproteobacteria</taxon>
        <taxon>Enterobacterales</taxon>
        <taxon>Enterobacteriaceae</taxon>
        <taxon>Klebsiella/Raoultella group</taxon>
        <taxon>Klebsiella</taxon>
        <taxon>Klebsiella pneumoniae complex</taxon>
    </lineage>
</organism>
<dbReference type="InterPro" id="IPR000620">
    <property type="entry name" value="EamA_dom"/>
</dbReference>
<evidence type="ECO:0000256" key="5">
    <source>
        <dbReference type="ARBA" id="ARBA00023136"/>
    </source>
</evidence>
<accession>A0A377V2V4</accession>
<dbReference type="AlphaFoldDB" id="A0A377V2V4"/>
<name>A0A377V2V4_KLEPN</name>
<evidence type="ECO:0000259" key="7">
    <source>
        <dbReference type="Pfam" id="PF00892"/>
    </source>
</evidence>
<dbReference type="Gene3D" id="1.10.3730.20">
    <property type="match status" value="1"/>
</dbReference>
<feature type="transmembrane region" description="Helical" evidence="6">
    <location>
        <begin position="230"/>
        <end position="252"/>
    </location>
</feature>
<feature type="transmembrane region" description="Helical" evidence="6">
    <location>
        <begin position="171"/>
        <end position="192"/>
    </location>
</feature>
<feature type="transmembrane region" description="Helical" evidence="6">
    <location>
        <begin position="77"/>
        <end position="96"/>
    </location>
</feature>
<feature type="domain" description="EamA" evidence="7">
    <location>
        <begin position="104"/>
        <end position="246"/>
    </location>
</feature>
<dbReference type="EMBL" id="UGKT01000001">
    <property type="protein sequence ID" value="STT03388.1"/>
    <property type="molecule type" value="Genomic_DNA"/>
</dbReference>
<dbReference type="Pfam" id="PF00892">
    <property type="entry name" value="EamA"/>
    <property type="match status" value="1"/>
</dbReference>
<comment type="subcellular location">
    <subcellularLocation>
        <location evidence="1">Cell membrane</location>
        <topology evidence="1">Multi-pass membrane protein</topology>
    </subcellularLocation>
</comment>
<keyword evidence="5 6" id="KW-0472">Membrane</keyword>
<dbReference type="PANTHER" id="PTHR32322">
    <property type="entry name" value="INNER MEMBRANE TRANSPORTER"/>
    <property type="match status" value="1"/>
</dbReference>
<dbReference type="PANTHER" id="PTHR32322:SF9">
    <property type="entry name" value="AMINO-ACID METABOLITE EFFLUX PUMP-RELATED"/>
    <property type="match status" value="1"/>
</dbReference>
<dbReference type="InterPro" id="IPR037185">
    <property type="entry name" value="EmrE-like"/>
</dbReference>
<keyword evidence="3 6" id="KW-0812">Transmembrane</keyword>
<proteinExistence type="predicted"/>
<sequence length="346" mass="37461">MLVAFPALLFVARPAIPLRLLLGYGLTISFGQFAFLFCAIGLGMPAGLASLVLQAQAFFTIILGAFVFGERLQGKQLAGIALAIFGVLVLVEGSLGGEHVPLVGFMLTLAAALSWACGNIFNKKIMSQASRPPIMSLVVWSALIPVLPFMLASWLIDGPQTMLASLQHIDLLTILSLLYLAFIATIVGYGIWGSLLGRYETWRVAPLSLLVPVVGMASAALLLGETLSGLQLTGAVLIMAGLYINVFGLRFGAAWHGARIKKAPETGLYTIMRVMASQVVLLVVRHAKFVRFIITSRHMIEIKRRIIMFGRDNHCITLVLTHRRGVLLRIAEAGGQRQEYDSCGSE</sequence>
<evidence type="ECO:0000313" key="9">
    <source>
        <dbReference type="Proteomes" id="UP000255518"/>
    </source>
</evidence>
<feature type="transmembrane region" description="Helical" evidence="6">
    <location>
        <begin position="33"/>
        <end position="65"/>
    </location>
</feature>
<feature type="transmembrane region" description="Helical" evidence="6">
    <location>
        <begin position="102"/>
        <end position="122"/>
    </location>
</feature>
<dbReference type="GO" id="GO:0005886">
    <property type="term" value="C:plasma membrane"/>
    <property type="evidence" value="ECO:0007669"/>
    <property type="project" value="UniProtKB-SubCell"/>
</dbReference>
<dbReference type="InterPro" id="IPR050638">
    <property type="entry name" value="AA-Vitamin_Transporters"/>
</dbReference>
<dbReference type="NCBIfam" id="NF008523">
    <property type="entry name" value="PRK11453.1"/>
    <property type="match status" value="1"/>
</dbReference>
<protein>
    <submittedName>
        <fullName evidence="8">Drug/metabolite transporter permease</fullName>
    </submittedName>
</protein>
<dbReference type="Proteomes" id="UP000255518">
    <property type="component" value="Unassembled WGS sequence"/>
</dbReference>
<evidence type="ECO:0000256" key="3">
    <source>
        <dbReference type="ARBA" id="ARBA00022692"/>
    </source>
</evidence>
<feature type="transmembrane region" description="Helical" evidence="6">
    <location>
        <begin position="204"/>
        <end position="224"/>
    </location>
</feature>
<reference evidence="8 9" key="1">
    <citation type="submission" date="2018-06" db="EMBL/GenBank/DDBJ databases">
        <authorList>
            <consortium name="Pathogen Informatics"/>
            <person name="Doyle S."/>
        </authorList>
    </citation>
    <scope>NUCLEOTIDE SEQUENCE [LARGE SCALE GENOMIC DNA]</scope>
    <source>
        <strain evidence="8 9">NCTC13443</strain>
    </source>
</reference>
<keyword evidence="4 6" id="KW-1133">Transmembrane helix</keyword>
<dbReference type="SUPFAM" id="SSF103481">
    <property type="entry name" value="Multidrug resistance efflux transporter EmrE"/>
    <property type="match status" value="2"/>
</dbReference>
<evidence type="ECO:0000256" key="4">
    <source>
        <dbReference type="ARBA" id="ARBA00022989"/>
    </source>
</evidence>
<evidence type="ECO:0000256" key="2">
    <source>
        <dbReference type="ARBA" id="ARBA00022475"/>
    </source>
</evidence>
<evidence type="ECO:0000256" key="6">
    <source>
        <dbReference type="SAM" id="Phobius"/>
    </source>
</evidence>
<evidence type="ECO:0000256" key="1">
    <source>
        <dbReference type="ARBA" id="ARBA00004651"/>
    </source>
</evidence>
<feature type="transmembrane region" description="Helical" evidence="6">
    <location>
        <begin position="134"/>
        <end position="156"/>
    </location>
</feature>
<evidence type="ECO:0000313" key="8">
    <source>
        <dbReference type="EMBL" id="STT03388.1"/>
    </source>
</evidence>